<gene>
    <name evidence="4" type="ORF">DXC16_20910</name>
</gene>
<dbReference type="Gene3D" id="2.60.40.1240">
    <property type="match status" value="1"/>
</dbReference>
<name>A0A3E4WAH3_PHOVU</name>
<dbReference type="InterPro" id="IPR029051">
    <property type="entry name" value="DUF4352"/>
</dbReference>
<evidence type="ECO:0000259" key="3">
    <source>
        <dbReference type="Pfam" id="PF11611"/>
    </source>
</evidence>
<keyword evidence="1" id="KW-0732">Signal</keyword>
<sequence>MEAIIALTALLSLGAFVIGMFSPKTVKCNSRGKVALVYIGSFFGLMFINSSLSEKTKDTPSQMTTQETPMLTEEQASQISEQKEVEPSIGKPIQIGHFIYTINNVEFRKSVGNEFVSETADGIYMLVNLSIKNVSKETRTLDGSLFAVTDTDGIKYEYSVAASTALEMSGKKTLLMKECQPNITTKGILAFEVPQKGVFYLHLIGSFWGIETVRVLLK</sequence>
<accession>A0A3E4WAH3</accession>
<dbReference type="EMBL" id="QSTG01000052">
    <property type="protein sequence ID" value="RGM39218.1"/>
    <property type="molecule type" value="Genomic_DNA"/>
</dbReference>
<reference evidence="4 5" key="1">
    <citation type="submission" date="2018-08" db="EMBL/GenBank/DDBJ databases">
        <title>A genome reference for cultivated species of the human gut microbiota.</title>
        <authorList>
            <person name="Zou Y."/>
            <person name="Xue W."/>
            <person name="Luo G."/>
        </authorList>
    </citation>
    <scope>NUCLEOTIDE SEQUENCE [LARGE SCALE GENOMIC DNA]</scope>
    <source>
        <strain evidence="4 5">OM08-13BH</strain>
    </source>
</reference>
<dbReference type="RefSeq" id="WP_117720551.1">
    <property type="nucleotide sequence ID" value="NZ_QROU01000056.1"/>
</dbReference>
<comment type="caution">
    <text evidence="4">The sequence shown here is derived from an EMBL/GenBank/DDBJ whole genome shotgun (WGS) entry which is preliminary data.</text>
</comment>
<dbReference type="InterPro" id="IPR029050">
    <property type="entry name" value="Immunoprotect_excell_Ig-like"/>
</dbReference>
<proteinExistence type="predicted"/>
<feature type="domain" description="DUF4352" evidence="3">
    <location>
        <begin position="89"/>
        <end position="198"/>
    </location>
</feature>
<dbReference type="AlphaFoldDB" id="A0A3E4WAH3"/>
<keyword evidence="2" id="KW-0472">Membrane</keyword>
<feature type="transmembrane region" description="Helical" evidence="2">
    <location>
        <begin position="35"/>
        <end position="52"/>
    </location>
</feature>
<organism evidence="4 5">
    <name type="scientific">Phocaeicola vulgatus</name>
    <name type="common">Bacteroides vulgatus</name>
    <dbReference type="NCBI Taxonomy" id="821"/>
    <lineage>
        <taxon>Bacteria</taxon>
        <taxon>Pseudomonadati</taxon>
        <taxon>Bacteroidota</taxon>
        <taxon>Bacteroidia</taxon>
        <taxon>Bacteroidales</taxon>
        <taxon>Bacteroidaceae</taxon>
        <taxon>Phocaeicola</taxon>
    </lineage>
</organism>
<keyword evidence="2" id="KW-0812">Transmembrane</keyword>
<evidence type="ECO:0000256" key="1">
    <source>
        <dbReference type="ARBA" id="ARBA00022729"/>
    </source>
</evidence>
<dbReference type="Proteomes" id="UP000261003">
    <property type="component" value="Unassembled WGS sequence"/>
</dbReference>
<dbReference type="Pfam" id="PF11611">
    <property type="entry name" value="DUF4352"/>
    <property type="match status" value="1"/>
</dbReference>
<evidence type="ECO:0000313" key="4">
    <source>
        <dbReference type="EMBL" id="RGM39218.1"/>
    </source>
</evidence>
<keyword evidence="2" id="KW-1133">Transmembrane helix</keyword>
<evidence type="ECO:0000256" key="2">
    <source>
        <dbReference type="SAM" id="Phobius"/>
    </source>
</evidence>
<evidence type="ECO:0000313" key="5">
    <source>
        <dbReference type="Proteomes" id="UP000261003"/>
    </source>
</evidence>
<protein>
    <submittedName>
        <fullName evidence="4">DUF4352 domain-containing protein</fullName>
    </submittedName>
</protein>